<keyword evidence="13" id="KW-1185">Reference proteome</keyword>
<dbReference type="InterPro" id="IPR036875">
    <property type="entry name" value="Znf_CCHC_sf"/>
</dbReference>
<accession>A0A9P6W6V9</accession>
<dbReference type="FunFam" id="4.10.60.10:FF:000005">
    <property type="entry name" value="E3 ubiquitin-protein ligase RBBP6"/>
    <property type="match status" value="1"/>
</dbReference>
<evidence type="ECO:0000256" key="6">
    <source>
        <dbReference type="ARBA" id="ARBA00023242"/>
    </source>
</evidence>
<dbReference type="Proteomes" id="UP000777482">
    <property type="component" value="Unassembled WGS sequence"/>
</dbReference>
<dbReference type="GO" id="GO:0005634">
    <property type="term" value="C:nucleus"/>
    <property type="evidence" value="ECO:0007669"/>
    <property type="project" value="UniProtKB-SubCell"/>
</dbReference>
<sequence length="698" mass="74796">MASSFVFYKFKSQREPSRIAFDGTSITVFDLKKEIIAENKMGKGADFDFAIYHADTEEEYTKDHELIPRSTSVIARRLPPARPGRGNALKYMAGTDESGQGLQSGRGAAPEPRGGVGSGFSKDMYTKRFDGREDPQPSGSNQSVQIPAAAPNDEASAMAAMFAATNTQWQQTQEQMANATPIYRNPNAANRPPPRDNNNAAAARPSFRDSGMAHKPPPAGYICYRCGQKGHWIQECPTNSDPAYDNRPRIKRTTGIPKSFLMEVNRPAPKAGDEEEEDEDAVNGVKAGVMITADGGFVVARPDSASWLAHRQITANMSASDIQNLAPTDPDLTCPICSKLLRDAVLTPCCSTAFCDECVSNALLDNDMLCPECETRIKSLEKLKVDEDRRERAKKYVDETVAASKEAAEEERKKIEAEEERRRAAEAKKKAEDEAAAAAADAEAKDGEKADKKSEIKEEDLKPNEEELFPARPEEILNPRKPRPGEIPPPTESPAPDEKPATSASPQPGATTSGASPQRATSATPTPAASTGAAAAAIPAGMNAAQQAQQLRQQQIRAAQQQQMLAMQAGAGMPNPQMVQQQMFQLTTMLQSPALPPPMRAQLQAQLQQCQMVMMQIQQRMAMQMGMGMPMGMGGGGGGGGAPFYGNAAPTGPRPASGMPPQMVPTGPAKASSPPAGQKRARTDDGEGSPAAKKATLA</sequence>
<dbReference type="AlphaFoldDB" id="A0A9P6W6V9"/>
<dbReference type="PROSITE" id="PS50158">
    <property type="entry name" value="ZF_CCHC"/>
    <property type="match status" value="1"/>
</dbReference>
<dbReference type="InterPro" id="IPR001841">
    <property type="entry name" value="Znf_RING"/>
</dbReference>
<dbReference type="InterPro" id="IPR014891">
    <property type="entry name" value="DWNN_domain"/>
</dbReference>
<dbReference type="Pfam" id="PF13696">
    <property type="entry name" value="zf-CCHC_2"/>
    <property type="match status" value="1"/>
</dbReference>
<dbReference type="PANTHER" id="PTHR15439:SF0">
    <property type="entry name" value="CELL DIVISION CYCLE AND APOPTOSIS REGULATOR PROTEIN 1-RELATED"/>
    <property type="match status" value="1"/>
</dbReference>
<dbReference type="GO" id="GO:0061630">
    <property type="term" value="F:ubiquitin protein ligase activity"/>
    <property type="evidence" value="ECO:0007669"/>
    <property type="project" value="InterPro"/>
</dbReference>
<dbReference type="GO" id="GO:0006511">
    <property type="term" value="P:ubiquitin-dependent protein catabolic process"/>
    <property type="evidence" value="ECO:0007669"/>
    <property type="project" value="TreeGrafter"/>
</dbReference>
<dbReference type="GO" id="GO:0016567">
    <property type="term" value="P:protein ubiquitination"/>
    <property type="evidence" value="ECO:0007669"/>
    <property type="project" value="InterPro"/>
</dbReference>
<feature type="domain" description="DWNN" evidence="11">
    <location>
        <begin position="6"/>
        <end position="79"/>
    </location>
</feature>
<dbReference type="SUPFAM" id="SSF57850">
    <property type="entry name" value="RING/U-box"/>
    <property type="match status" value="1"/>
</dbReference>
<feature type="domain" description="RING-type" evidence="9">
    <location>
        <begin position="334"/>
        <end position="374"/>
    </location>
</feature>
<feature type="compositionally biased region" description="Basic and acidic residues" evidence="8">
    <location>
        <begin position="424"/>
        <end position="433"/>
    </location>
</feature>
<dbReference type="SMART" id="SM01180">
    <property type="entry name" value="DWNN"/>
    <property type="match status" value="1"/>
</dbReference>
<dbReference type="Gene3D" id="3.30.40.10">
    <property type="entry name" value="Zinc/RING finger domain, C3HC4 (zinc finger)"/>
    <property type="match status" value="1"/>
</dbReference>
<keyword evidence="2" id="KW-0507">mRNA processing</keyword>
<keyword evidence="3" id="KW-0479">Metal-binding</keyword>
<feature type="region of interest" description="Disordered" evidence="8">
    <location>
        <begin position="183"/>
        <end position="213"/>
    </location>
</feature>
<feature type="compositionally biased region" description="Basic and acidic residues" evidence="8">
    <location>
        <begin position="442"/>
        <end position="465"/>
    </location>
</feature>
<dbReference type="Gene3D" id="3.10.20.90">
    <property type="entry name" value="Phosphatidylinositol 3-kinase Catalytic Subunit, Chain A, domain 1"/>
    <property type="match status" value="1"/>
</dbReference>
<dbReference type="GO" id="GO:0008270">
    <property type="term" value="F:zinc ion binding"/>
    <property type="evidence" value="ECO:0007669"/>
    <property type="project" value="UniProtKB-KW"/>
</dbReference>
<proteinExistence type="predicted"/>
<feature type="compositionally biased region" description="Polar residues" evidence="8">
    <location>
        <begin position="502"/>
        <end position="514"/>
    </location>
</feature>
<evidence type="ECO:0000256" key="5">
    <source>
        <dbReference type="ARBA" id="ARBA00022833"/>
    </source>
</evidence>
<evidence type="ECO:0000256" key="7">
    <source>
        <dbReference type="PROSITE-ProRule" id="PRU00047"/>
    </source>
</evidence>
<dbReference type="Pfam" id="PF08783">
    <property type="entry name" value="DWNN"/>
    <property type="match status" value="1"/>
</dbReference>
<keyword evidence="5" id="KW-0862">Zinc</keyword>
<evidence type="ECO:0008006" key="14">
    <source>
        <dbReference type="Google" id="ProtNLM"/>
    </source>
</evidence>
<evidence type="ECO:0000313" key="13">
    <source>
        <dbReference type="Proteomes" id="UP000777482"/>
    </source>
</evidence>
<feature type="region of interest" description="Disordered" evidence="8">
    <location>
        <begin position="424"/>
        <end position="534"/>
    </location>
</feature>
<evidence type="ECO:0000259" key="9">
    <source>
        <dbReference type="PROSITE" id="PS50089"/>
    </source>
</evidence>
<dbReference type="PROSITE" id="PS51282">
    <property type="entry name" value="DWNN"/>
    <property type="match status" value="1"/>
</dbReference>
<evidence type="ECO:0000256" key="2">
    <source>
        <dbReference type="ARBA" id="ARBA00022664"/>
    </source>
</evidence>
<evidence type="ECO:0000259" key="11">
    <source>
        <dbReference type="PROSITE" id="PS51282"/>
    </source>
</evidence>
<keyword evidence="4 7" id="KW-0863">Zinc-finger</keyword>
<dbReference type="Pfam" id="PF13920">
    <property type="entry name" value="zf-C3HC4_3"/>
    <property type="match status" value="1"/>
</dbReference>
<dbReference type="InterPro" id="IPR013083">
    <property type="entry name" value="Znf_RING/FYVE/PHD"/>
</dbReference>
<evidence type="ECO:0000256" key="1">
    <source>
        <dbReference type="ARBA" id="ARBA00004123"/>
    </source>
</evidence>
<dbReference type="GO" id="GO:0006397">
    <property type="term" value="P:mRNA processing"/>
    <property type="evidence" value="ECO:0007669"/>
    <property type="project" value="UniProtKB-KW"/>
</dbReference>
<comment type="subcellular location">
    <subcellularLocation>
        <location evidence="1">Nucleus</location>
    </subcellularLocation>
</comment>
<gene>
    <name evidence="12" type="ORF">C6P46_001457</name>
</gene>
<evidence type="ECO:0000256" key="8">
    <source>
        <dbReference type="SAM" id="MobiDB-lite"/>
    </source>
</evidence>
<feature type="region of interest" description="Disordered" evidence="8">
    <location>
        <begin position="95"/>
        <end position="147"/>
    </location>
</feature>
<keyword evidence="6" id="KW-0539">Nucleus</keyword>
<dbReference type="GO" id="GO:0003676">
    <property type="term" value="F:nucleic acid binding"/>
    <property type="evidence" value="ECO:0007669"/>
    <property type="project" value="InterPro"/>
</dbReference>
<dbReference type="InterPro" id="IPR033489">
    <property type="entry name" value="RBBP6"/>
</dbReference>
<organism evidence="12 13">
    <name type="scientific">Rhodotorula mucilaginosa</name>
    <name type="common">Yeast</name>
    <name type="synonym">Rhodotorula rubra</name>
    <dbReference type="NCBI Taxonomy" id="5537"/>
    <lineage>
        <taxon>Eukaryota</taxon>
        <taxon>Fungi</taxon>
        <taxon>Dikarya</taxon>
        <taxon>Basidiomycota</taxon>
        <taxon>Pucciniomycotina</taxon>
        <taxon>Microbotryomycetes</taxon>
        <taxon>Sporidiobolales</taxon>
        <taxon>Sporidiobolaceae</taxon>
        <taxon>Rhodotorula</taxon>
    </lineage>
</organism>
<dbReference type="EMBL" id="PUHQ01000014">
    <property type="protein sequence ID" value="KAG0664412.1"/>
    <property type="molecule type" value="Genomic_DNA"/>
</dbReference>
<dbReference type="CDD" id="cd16620">
    <property type="entry name" value="vRING-HC-C4C4_RBBP6"/>
    <property type="match status" value="1"/>
</dbReference>
<dbReference type="PROSITE" id="PS50089">
    <property type="entry name" value="ZF_RING_2"/>
    <property type="match status" value="1"/>
</dbReference>
<name>A0A9P6W6V9_RHOMI</name>
<evidence type="ECO:0000256" key="3">
    <source>
        <dbReference type="ARBA" id="ARBA00022723"/>
    </source>
</evidence>
<dbReference type="InterPro" id="IPR001878">
    <property type="entry name" value="Znf_CCHC"/>
</dbReference>
<feature type="region of interest" description="Disordered" evidence="8">
    <location>
        <begin position="644"/>
        <end position="698"/>
    </location>
</feature>
<feature type="domain" description="CCHC-type" evidence="10">
    <location>
        <begin position="223"/>
        <end position="237"/>
    </location>
</feature>
<dbReference type="Gene3D" id="4.10.60.10">
    <property type="entry name" value="Zinc finger, CCHC-type"/>
    <property type="match status" value="1"/>
</dbReference>
<feature type="compositionally biased region" description="Low complexity" evidence="8">
    <location>
        <begin position="515"/>
        <end position="534"/>
    </location>
</feature>
<feature type="compositionally biased region" description="Basic and acidic residues" evidence="8">
    <location>
        <begin position="124"/>
        <end position="135"/>
    </location>
</feature>
<dbReference type="SUPFAM" id="SSF57756">
    <property type="entry name" value="Retrovirus zinc finger-like domains"/>
    <property type="match status" value="1"/>
</dbReference>
<dbReference type="OrthoDB" id="106784at2759"/>
<protein>
    <recommendedName>
        <fullName evidence="14">DWNN-domain-containing protein</fullName>
    </recommendedName>
</protein>
<dbReference type="SMART" id="SM00343">
    <property type="entry name" value="ZnF_C2HC"/>
    <property type="match status" value="1"/>
</dbReference>
<evidence type="ECO:0000313" key="12">
    <source>
        <dbReference type="EMBL" id="KAG0664412.1"/>
    </source>
</evidence>
<comment type="caution">
    <text evidence="12">The sequence shown here is derived from an EMBL/GenBank/DDBJ whole genome shotgun (WGS) entry which is preliminary data.</text>
</comment>
<dbReference type="PANTHER" id="PTHR15439">
    <property type="entry name" value="RETINOBLASTOMA-BINDING PROTEIN 6"/>
    <property type="match status" value="1"/>
</dbReference>
<feature type="compositionally biased region" description="Low complexity" evidence="8">
    <location>
        <begin position="184"/>
        <end position="205"/>
    </location>
</feature>
<evidence type="ECO:0000256" key="4">
    <source>
        <dbReference type="ARBA" id="ARBA00022771"/>
    </source>
</evidence>
<dbReference type="InterPro" id="IPR025829">
    <property type="entry name" value="Zn_knuckle_CX2CX3GHX4C"/>
</dbReference>
<reference evidence="12 13" key="1">
    <citation type="submission" date="2020-11" db="EMBL/GenBank/DDBJ databases">
        <title>Kefir isolates.</title>
        <authorList>
            <person name="Marcisauskas S."/>
            <person name="Kim Y."/>
            <person name="Blasche S."/>
        </authorList>
    </citation>
    <scope>NUCLEOTIDE SEQUENCE [LARGE SCALE GENOMIC DNA]</scope>
    <source>
        <strain evidence="12 13">KR</strain>
    </source>
</reference>
<evidence type="ECO:0000259" key="10">
    <source>
        <dbReference type="PROSITE" id="PS50158"/>
    </source>
</evidence>